<protein>
    <submittedName>
        <fullName evidence="3">DUF4082 domain-containing protein</fullName>
    </submittedName>
</protein>
<feature type="domain" description="DUF4082" evidence="2">
    <location>
        <begin position="13"/>
        <end position="164"/>
    </location>
</feature>
<proteinExistence type="predicted"/>
<dbReference type="EMBL" id="JBHSRF010000007">
    <property type="protein sequence ID" value="MFC6080941.1"/>
    <property type="molecule type" value="Genomic_DNA"/>
</dbReference>
<feature type="region of interest" description="Disordered" evidence="1">
    <location>
        <begin position="130"/>
        <end position="151"/>
    </location>
</feature>
<keyword evidence="4" id="KW-1185">Reference proteome</keyword>
<organism evidence="3 4">
    <name type="scientific">Sphaerisporangium aureirubrum</name>
    <dbReference type="NCBI Taxonomy" id="1544736"/>
    <lineage>
        <taxon>Bacteria</taxon>
        <taxon>Bacillati</taxon>
        <taxon>Actinomycetota</taxon>
        <taxon>Actinomycetes</taxon>
        <taxon>Streptosporangiales</taxon>
        <taxon>Streptosporangiaceae</taxon>
        <taxon>Sphaerisporangium</taxon>
    </lineage>
</organism>
<accession>A0ABW1NCB0</accession>
<evidence type="ECO:0000313" key="3">
    <source>
        <dbReference type="EMBL" id="MFC6080941.1"/>
    </source>
</evidence>
<dbReference type="Proteomes" id="UP001596137">
    <property type="component" value="Unassembled WGS sequence"/>
</dbReference>
<gene>
    <name evidence="3" type="ORF">ACFP1K_07195</name>
</gene>
<dbReference type="InterPro" id="IPR025141">
    <property type="entry name" value="DUF4082"/>
</dbReference>
<dbReference type="Gene3D" id="2.10.10.20">
    <property type="entry name" value="Carbohydrate-binding module superfamily 5/12"/>
    <property type="match status" value="1"/>
</dbReference>
<evidence type="ECO:0000313" key="4">
    <source>
        <dbReference type="Proteomes" id="UP001596137"/>
    </source>
</evidence>
<dbReference type="Pfam" id="PF13313">
    <property type="entry name" value="DUF4082"/>
    <property type="match status" value="1"/>
</dbReference>
<dbReference type="RefSeq" id="WP_380748258.1">
    <property type="nucleotide sequence ID" value="NZ_JBHSRF010000007.1"/>
</dbReference>
<evidence type="ECO:0000256" key="1">
    <source>
        <dbReference type="SAM" id="MobiDB-lite"/>
    </source>
</evidence>
<sequence length="393" mass="40480">MTDYKLWPATNGPNTASADDAATVGTEFKTATAGRYVKGIRYYRGTTAVVATTAAVWAHDSATLVSGSSITFDAPTGTGWQEKLLTAPYPELTPDTRYVVGAHFADNYTATPSYWTSGAGASGIGDADLSAPNPGGSAGGQGKYAYGETLSRPTENGNGTAFWVDVILSDSDGSGGGGDPDPEETGTVSAQLVGSAIGDAFAGLIDWENGDIVATLHTAAWTPNLTTLSRVSGLANEVPTGHGYVQGTGQEVDGRTSTFVPAASLTARANTTEYAVGDLVRPASSNGHVYRCMVAGTSGSSAPTWPTTTLTTVTDGEVTWLECGRGVAVLACDTIPFGGITGEALYLVLSDRTAALAADQPIIMVVQFETATSGTDQFDYVPPESGLIHFPVF</sequence>
<name>A0ABW1NCB0_9ACTN</name>
<comment type="caution">
    <text evidence="3">The sequence shown here is derived from an EMBL/GenBank/DDBJ whole genome shotgun (WGS) entry which is preliminary data.</text>
</comment>
<evidence type="ECO:0000259" key="2">
    <source>
        <dbReference type="Pfam" id="PF13313"/>
    </source>
</evidence>
<reference evidence="4" key="1">
    <citation type="journal article" date="2019" name="Int. J. Syst. Evol. Microbiol.">
        <title>The Global Catalogue of Microorganisms (GCM) 10K type strain sequencing project: providing services to taxonomists for standard genome sequencing and annotation.</title>
        <authorList>
            <consortium name="The Broad Institute Genomics Platform"/>
            <consortium name="The Broad Institute Genome Sequencing Center for Infectious Disease"/>
            <person name="Wu L."/>
            <person name="Ma J."/>
        </authorList>
    </citation>
    <scope>NUCLEOTIDE SEQUENCE [LARGE SCALE GENOMIC DNA]</scope>
    <source>
        <strain evidence="4">JCM 30346</strain>
    </source>
</reference>